<organism evidence="2 3">
    <name type="scientific">Rhodocyclus tenuis</name>
    <name type="common">Rhodospirillum tenue</name>
    <dbReference type="NCBI Taxonomy" id="1066"/>
    <lineage>
        <taxon>Bacteria</taxon>
        <taxon>Pseudomonadati</taxon>
        <taxon>Pseudomonadota</taxon>
        <taxon>Betaproteobacteria</taxon>
        <taxon>Rhodocyclales</taxon>
        <taxon>Rhodocyclaceae</taxon>
        <taxon>Rhodocyclus</taxon>
    </lineage>
</organism>
<protein>
    <submittedName>
        <fullName evidence="2">Pimeloyl-ACP methyl ester carboxylesterase</fullName>
    </submittedName>
</protein>
<dbReference type="PANTHER" id="PTHR43433:SF5">
    <property type="entry name" value="AB HYDROLASE-1 DOMAIN-CONTAINING PROTEIN"/>
    <property type="match status" value="1"/>
</dbReference>
<evidence type="ECO:0000259" key="1">
    <source>
        <dbReference type="Pfam" id="PF12697"/>
    </source>
</evidence>
<comment type="caution">
    <text evidence="2">The sequence shown here is derived from an EMBL/GenBank/DDBJ whole genome shotgun (WGS) entry which is preliminary data.</text>
</comment>
<gene>
    <name evidence="2" type="ORF">GGD90_000311</name>
</gene>
<evidence type="ECO:0000313" key="3">
    <source>
        <dbReference type="Proteomes" id="UP000587070"/>
    </source>
</evidence>
<dbReference type="GO" id="GO:0046503">
    <property type="term" value="P:glycerolipid catabolic process"/>
    <property type="evidence" value="ECO:0007669"/>
    <property type="project" value="TreeGrafter"/>
</dbReference>
<dbReference type="RefSeq" id="WP_153115034.1">
    <property type="nucleotide sequence ID" value="NZ_JACIGE010000001.1"/>
</dbReference>
<dbReference type="GO" id="GO:0004806">
    <property type="term" value="F:triacylglycerol lipase activity"/>
    <property type="evidence" value="ECO:0007669"/>
    <property type="project" value="TreeGrafter"/>
</dbReference>
<dbReference type="OrthoDB" id="9798888at2"/>
<dbReference type="InterPro" id="IPR029058">
    <property type="entry name" value="AB_hydrolase_fold"/>
</dbReference>
<sequence length="293" mass="31120">MKLTANQFSFEVVDAGDRSAPAVVLINGLGHQLTYWPAKLIDALLAAGYRVIRFDNRDTGLTQSLGSVANPNFIWFMVRNHFGLPATPPYTLQDMADDVVGILDALAIASAHIVGISMGAMIGQRLALAAPGRVLSLASIMGSSGAAGLPGPSLAVIKRLRQRPPKEREALLDHMTAMQLLIGSPAWPADPATIRRQMAAALDRAHRPEGFMRQVIAIAADKQRAGLLAGIRVPTLVVHGKADPLIPFPAAEDTQRRIPGARLLAVDGMGHDLPPGLCPYLAGELVAHFGAHT</sequence>
<dbReference type="InterPro" id="IPR050471">
    <property type="entry name" value="AB_hydrolase"/>
</dbReference>
<dbReference type="SUPFAM" id="SSF53474">
    <property type="entry name" value="alpha/beta-Hydrolases"/>
    <property type="match status" value="1"/>
</dbReference>
<dbReference type="Gene3D" id="3.40.50.1820">
    <property type="entry name" value="alpha/beta hydrolase"/>
    <property type="match status" value="1"/>
</dbReference>
<dbReference type="AlphaFoldDB" id="A0A840GBH5"/>
<reference evidence="2 3" key="1">
    <citation type="submission" date="2020-08" db="EMBL/GenBank/DDBJ databases">
        <title>Genome sequencing of Purple Non-Sulfur Bacteria from various extreme environments.</title>
        <authorList>
            <person name="Mayer M."/>
        </authorList>
    </citation>
    <scope>NUCLEOTIDE SEQUENCE [LARGE SCALE GENOMIC DNA]</scope>
    <source>
        <strain evidence="2 3">2761</strain>
    </source>
</reference>
<accession>A0A840GBH5</accession>
<name>A0A840GBH5_RHOTE</name>
<feature type="domain" description="AB hydrolase-1" evidence="1">
    <location>
        <begin position="23"/>
        <end position="279"/>
    </location>
</feature>
<dbReference type="PANTHER" id="PTHR43433">
    <property type="entry name" value="HYDROLASE, ALPHA/BETA FOLD FAMILY PROTEIN"/>
    <property type="match status" value="1"/>
</dbReference>
<dbReference type="InterPro" id="IPR000073">
    <property type="entry name" value="AB_hydrolase_1"/>
</dbReference>
<dbReference type="Proteomes" id="UP000587070">
    <property type="component" value="Unassembled WGS sequence"/>
</dbReference>
<dbReference type="EMBL" id="JACIGE010000001">
    <property type="protein sequence ID" value="MBB4245962.1"/>
    <property type="molecule type" value="Genomic_DNA"/>
</dbReference>
<keyword evidence="3" id="KW-1185">Reference proteome</keyword>
<proteinExistence type="predicted"/>
<dbReference type="Pfam" id="PF12697">
    <property type="entry name" value="Abhydrolase_6"/>
    <property type="match status" value="1"/>
</dbReference>
<evidence type="ECO:0000313" key="2">
    <source>
        <dbReference type="EMBL" id="MBB4245962.1"/>
    </source>
</evidence>